<dbReference type="InterPro" id="IPR037359">
    <property type="entry name" value="NST/OST"/>
</dbReference>
<evidence type="ECO:0000256" key="11">
    <source>
        <dbReference type="ARBA" id="ARBA00066719"/>
    </source>
</evidence>
<accession>A0A3R7M1C9</accession>
<dbReference type="FunFam" id="3.40.50.300:FF:000603">
    <property type="entry name" value="Sulfotransferase"/>
    <property type="match status" value="1"/>
</dbReference>
<name>A0A3R7M1C9_PENVA</name>
<evidence type="ECO:0000256" key="14">
    <source>
        <dbReference type="PIRSR" id="PIRSR637359-1"/>
    </source>
</evidence>
<feature type="binding site" evidence="15">
    <location>
        <position position="194"/>
    </location>
    <ligand>
        <name>3'-phosphoadenylyl sulfate</name>
        <dbReference type="ChEBI" id="CHEBI:58339"/>
    </ligand>
</feature>
<feature type="binding site" evidence="15">
    <location>
        <position position="202"/>
    </location>
    <ligand>
        <name>3'-phosphoadenylyl sulfate</name>
        <dbReference type="ChEBI" id="CHEBI:58339"/>
    </ligand>
</feature>
<keyword evidence="7 17" id="KW-0472">Membrane</keyword>
<feature type="binding site" evidence="15">
    <location>
        <begin position="318"/>
        <end position="322"/>
    </location>
    <ligand>
        <name>3'-phosphoadenylyl sulfate</name>
        <dbReference type="ChEBI" id="CHEBI:58339"/>
    </ligand>
</feature>
<proteinExistence type="predicted"/>
<gene>
    <name evidence="19" type="ORF">C7M84_012725</name>
</gene>
<dbReference type="Pfam" id="PF00685">
    <property type="entry name" value="Sulfotransfer_1"/>
    <property type="match status" value="1"/>
</dbReference>
<protein>
    <recommendedName>
        <fullName evidence="12">Heparan sulfate glucosamine 3-O-sulfotransferase 5</fullName>
        <ecNumber evidence="11">2.8.2.23</ecNumber>
    </recommendedName>
    <alternativeName>
        <fullName evidence="13">Heparan sulfate D-glucosaminyl 3-O-sulfotransferase 5</fullName>
    </alternativeName>
</protein>
<dbReference type="EC" id="2.8.2.23" evidence="11"/>
<evidence type="ECO:0000256" key="4">
    <source>
        <dbReference type="ARBA" id="ARBA00022968"/>
    </source>
</evidence>
<reference evidence="19 20" key="1">
    <citation type="submission" date="2018-04" db="EMBL/GenBank/DDBJ databases">
        <authorList>
            <person name="Zhang X."/>
            <person name="Yuan J."/>
            <person name="Li F."/>
            <person name="Xiang J."/>
        </authorList>
    </citation>
    <scope>NUCLEOTIDE SEQUENCE [LARGE SCALE GENOMIC DNA]</scope>
    <source>
        <tissue evidence="19">Muscle</tissue>
    </source>
</reference>
<evidence type="ECO:0000256" key="5">
    <source>
        <dbReference type="ARBA" id="ARBA00022989"/>
    </source>
</evidence>
<dbReference type="AlphaFoldDB" id="A0A3R7M1C9"/>
<dbReference type="SMR" id="A0A3R7M1C9"/>
<dbReference type="SUPFAM" id="SSF52540">
    <property type="entry name" value="P-loop containing nucleoside triphosphate hydrolases"/>
    <property type="match status" value="1"/>
</dbReference>
<keyword evidence="5 17" id="KW-1133">Transmembrane helix</keyword>
<reference evidence="19 20" key="2">
    <citation type="submission" date="2019-01" db="EMBL/GenBank/DDBJ databases">
        <title>The decoding of complex shrimp genome reveals the adaptation for benthos swimmer, frequently molting mechanism and breeding impact on genome.</title>
        <authorList>
            <person name="Sun Y."/>
            <person name="Gao Y."/>
            <person name="Yu Y."/>
        </authorList>
    </citation>
    <scope>NUCLEOTIDE SEQUENCE [LARGE SCALE GENOMIC DNA]</scope>
    <source>
        <tissue evidence="19">Muscle</tissue>
    </source>
</reference>
<evidence type="ECO:0000313" key="20">
    <source>
        <dbReference type="Proteomes" id="UP000283509"/>
    </source>
</evidence>
<evidence type="ECO:0000256" key="15">
    <source>
        <dbReference type="PIRSR" id="PIRSR637359-2"/>
    </source>
</evidence>
<evidence type="ECO:0000256" key="1">
    <source>
        <dbReference type="ARBA" id="ARBA00004323"/>
    </source>
</evidence>
<evidence type="ECO:0000256" key="3">
    <source>
        <dbReference type="ARBA" id="ARBA00022692"/>
    </source>
</evidence>
<dbReference type="GO" id="GO:0000139">
    <property type="term" value="C:Golgi membrane"/>
    <property type="evidence" value="ECO:0007669"/>
    <property type="project" value="UniProtKB-SubCell"/>
</dbReference>
<keyword evidence="2 19" id="KW-0808">Transferase</keyword>
<evidence type="ECO:0000256" key="6">
    <source>
        <dbReference type="ARBA" id="ARBA00023034"/>
    </source>
</evidence>
<evidence type="ECO:0000256" key="9">
    <source>
        <dbReference type="ARBA" id="ARBA00023180"/>
    </source>
</evidence>
<keyword evidence="8 16" id="KW-1015">Disulfide bond</keyword>
<dbReference type="GO" id="GO:0008467">
    <property type="term" value="F:[heparan sulfate]-glucosamine 3-sulfotransferase activity"/>
    <property type="evidence" value="ECO:0007669"/>
    <property type="project" value="UniProtKB-EC"/>
</dbReference>
<evidence type="ECO:0000256" key="13">
    <source>
        <dbReference type="ARBA" id="ARBA00077477"/>
    </source>
</evidence>
<feature type="binding site" evidence="15">
    <location>
        <position position="303"/>
    </location>
    <ligand>
        <name>3'-phosphoadenylyl sulfate</name>
        <dbReference type="ChEBI" id="CHEBI:58339"/>
    </ligand>
</feature>
<evidence type="ECO:0000256" key="2">
    <source>
        <dbReference type="ARBA" id="ARBA00022679"/>
    </source>
</evidence>
<dbReference type="InterPro" id="IPR027417">
    <property type="entry name" value="P-loop_NTPase"/>
</dbReference>
<evidence type="ECO:0000313" key="19">
    <source>
        <dbReference type="EMBL" id="ROT69120.1"/>
    </source>
</evidence>
<comment type="subcellular location">
    <subcellularLocation>
        <location evidence="1">Golgi apparatus membrane</location>
        <topology evidence="1">Single-pass type II membrane protein</topology>
    </subcellularLocation>
</comment>
<keyword evidence="3 17" id="KW-0812">Transmembrane</keyword>
<comment type="catalytic activity">
    <reaction evidence="10">
        <text>alpha-D-glucosaminyl-[heparan sulfate](n) + 3'-phosphoadenylyl sulfate = 3-sulfo-alpha-D-glucosaminyl-[heparan sulfate](n) + adenosine 3',5'-bisphosphate + H(+)</text>
        <dbReference type="Rhea" id="RHEA:15461"/>
        <dbReference type="Rhea" id="RHEA-COMP:9830"/>
        <dbReference type="Rhea" id="RHEA-COMP:9831"/>
        <dbReference type="ChEBI" id="CHEBI:15378"/>
        <dbReference type="ChEBI" id="CHEBI:58339"/>
        <dbReference type="ChEBI" id="CHEBI:58343"/>
        <dbReference type="ChEBI" id="CHEBI:58388"/>
        <dbReference type="ChEBI" id="CHEBI:70975"/>
        <dbReference type="EC" id="2.8.2.23"/>
    </reaction>
</comment>
<feature type="binding site" evidence="15">
    <location>
        <begin position="111"/>
        <end position="115"/>
    </location>
    <ligand>
        <name>3'-phosphoadenylyl sulfate</name>
        <dbReference type="ChEBI" id="CHEBI:58339"/>
    </ligand>
</feature>
<keyword evidence="6" id="KW-0333">Golgi apparatus</keyword>
<evidence type="ECO:0000256" key="16">
    <source>
        <dbReference type="PIRSR" id="PIRSR637359-3"/>
    </source>
</evidence>
<evidence type="ECO:0000256" key="8">
    <source>
        <dbReference type="ARBA" id="ARBA00023157"/>
    </source>
</evidence>
<keyword evidence="20" id="KW-1185">Reference proteome</keyword>
<sequence length="357" mass="41123">MSVGSENYQLVWSEDPGPEASRGPLMGGRWGCSSPLSMLRRVAPIIILASLLVCLFLYYTSPLGATTLYAPSAASETTGLDSATTEVYRKRLRFRGTQRRLPQALIIGVRKCGTRALLEMLNLHPYIQKNGAEMHFFDDDERYANGIEWYRKKMPYSFDNQITMEKTPSYFISREAPARIHAMNTSTRLLLIVREPADRVLSDYTQIMESKLRKGIQIAPFHEKILTPDGEIDETYKAIKISQYAIHVLRWLNVFPRDQIHIVDGDKLIADPFSEIDKVQRFLRLPLHITAENFYFNETKGFYCMRNETFQKCLADSKGRSHPFVDPALMSKLRKFFAPFNEQFYEMVGQNFSWPTS</sequence>
<dbReference type="PANTHER" id="PTHR10605">
    <property type="entry name" value="HEPARAN SULFATE SULFOTRANSFERASE"/>
    <property type="match status" value="1"/>
</dbReference>
<dbReference type="OrthoDB" id="411451at2759"/>
<keyword evidence="9" id="KW-0325">Glycoprotein</keyword>
<evidence type="ECO:0000256" key="10">
    <source>
        <dbReference type="ARBA" id="ARBA00052516"/>
    </source>
</evidence>
<evidence type="ECO:0000256" key="17">
    <source>
        <dbReference type="SAM" id="Phobius"/>
    </source>
</evidence>
<comment type="caution">
    <text evidence="19">The sequence shown here is derived from an EMBL/GenBank/DDBJ whole genome shotgun (WGS) entry which is preliminary data.</text>
</comment>
<dbReference type="EMBL" id="QCYY01002602">
    <property type="protein sequence ID" value="ROT69120.1"/>
    <property type="molecule type" value="Genomic_DNA"/>
</dbReference>
<feature type="disulfide bond" evidence="16">
    <location>
        <begin position="304"/>
        <end position="313"/>
    </location>
</feature>
<feature type="domain" description="Sulfotransferase" evidence="18">
    <location>
        <begin position="102"/>
        <end position="338"/>
    </location>
</feature>
<dbReference type="InterPro" id="IPR000863">
    <property type="entry name" value="Sulfotransferase_dom"/>
</dbReference>
<dbReference type="STRING" id="6689.A0A3R7M1C9"/>
<feature type="transmembrane region" description="Helical" evidence="17">
    <location>
        <begin position="42"/>
        <end position="59"/>
    </location>
</feature>
<dbReference type="Gene3D" id="3.40.50.300">
    <property type="entry name" value="P-loop containing nucleotide triphosphate hydrolases"/>
    <property type="match status" value="1"/>
</dbReference>
<keyword evidence="4" id="KW-0735">Signal-anchor</keyword>
<feature type="active site" description="For sulfotransferase activity" evidence="14">
    <location>
        <position position="111"/>
    </location>
</feature>
<evidence type="ECO:0000259" key="18">
    <source>
        <dbReference type="Pfam" id="PF00685"/>
    </source>
</evidence>
<dbReference type="Proteomes" id="UP000283509">
    <property type="component" value="Unassembled WGS sequence"/>
</dbReference>
<dbReference type="PANTHER" id="PTHR10605:SF65">
    <property type="entry name" value="GH20068P"/>
    <property type="match status" value="1"/>
</dbReference>
<organism evidence="19 20">
    <name type="scientific">Penaeus vannamei</name>
    <name type="common">Whiteleg shrimp</name>
    <name type="synonym">Litopenaeus vannamei</name>
    <dbReference type="NCBI Taxonomy" id="6689"/>
    <lineage>
        <taxon>Eukaryota</taxon>
        <taxon>Metazoa</taxon>
        <taxon>Ecdysozoa</taxon>
        <taxon>Arthropoda</taxon>
        <taxon>Crustacea</taxon>
        <taxon>Multicrustacea</taxon>
        <taxon>Malacostraca</taxon>
        <taxon>Eumalacostraca</taxon>
        <taxon>Eucarida</taxon>
        <taxon>Decapoda</taxon>
        <taxon>Dendrobranchiata</taxon>
        <taxon>Penaeoidea</taxon>
        <taxon>Penaeidae</taxon>
        <taxon>Penaeus</taxon>
    </lineage>
</organism>
<evidence type="ECO:0000256" key="7">
    <source>
        <dbReference type="ARBA" id="ARBA00023136"/>
    </source>
</evidence>
<evidence type="ECO:0000256" key="12">
    <source>
        <dbReference type="ARBA" id="ARBA00071906"/>
    </source>
</evidence>